<dbReference type="Proteomes" id="UP001527099">
    <property type="component" value="Unassembled WGS sequence"/>
</dbReference>
<evidence type="ECO:0000313" key="2">
    <source>
        <dbReference type="Proteomes" id="UP001527099"/>
    </source>
</evidence>
<dbReference type="EMBL" id="JAMDMX010000046">
    <property type="protein sequence ID" value="MCY9694367.1"/>
    <property type="molecule type" value="Genomic_DNA"/>
</dbReference>
<name>A0ABT4GDU7_9BACL</name>
<keyword evidence="2" id="KW-1185">Reference proteome</keyword>
<reference evidence="1 2" key="1">
    <citation type="submission" date="2022-05" db="EMBL/GenBank/DDBJ databases">
        <title>Genome Sequencing of Bee-Associated Microbes.</title>
        <authorList>
            <person name="Dunlap C."/>
        </authorList>
    </citation>
    <scope>NUCLEOTIDE SEQUENCE [LARGE SCALE GENOMIC DNA]</scope>
    <source>
        <strain evidence="1 2">NRRL B-14421</strain>
    </source>
</reference>
<organism evidence="1 2">
    <name type="scientific">Paenibacillus alginolyticus</name>
    <dbReference type="NCBI Taxonomy" id="59839"/>
    <lineage>
        <taxon>Bacteria</taxon>
        <taxon>Bacillati</taxon>
        <taxon>Bacillota</taxon>
        <taxon>Bacilli</taxon>
        <taxon>Bacillales</taxon>
        <taxon>Paenibacillaceae</taxon>
        <taxon>Paenibacillus</taxon>
    </lineage>
</organism>
<comment type="caution">
    <text evidence="1">The sequence shown here is derived from an EMBL/GenBank/DDBJ whole genome shotgun (WGS) entry which is preliminary data.</text>
</comment>
<dbReference type="RefSeq" id="WP_268616069.1">
    <property type="nucleotide sequence ID" value="NZ_JAMDMX010000046.1"/>
</dbReference>
<protein>
    <submittedName>
        <fullName evidence="1">Uncharacterized protein</fullName>
    </submittedName>
</protein>
<proteinExistence type="predicted"/>
<evidence type="ECO:0000313" key="1">
    <source>
        <dbReference type="EMBL" id="MCY9694367.1"/>
    </source>
</evidence>
<sequence length="115" mass="13153">MSIFRLDSNENHAINSKYIQTVDLTLQNLGNEEFDTLIQGMNPRGTTFIYLYHLHNASAPNSVITIPNIYTNYEPFSLLLVTNINTYTTTAITMHVRSNGNLVALFTQEDYLRIH</sequence>
<gene>
    <name evidence="1" type="ORF">M5X19_15855</name>
</gene>
<accession>A0ABT4GDU7</accession>